<dbReference type="Gramene" id="CDF35830">
    <property type="protein sequence ID" value="CDF35830"/>
    <property type="gene ID" value="CHC_T00004280001"/>
</dbReference>
<dbReference type="EMBL" id="HG001749">
    <property type="protein sequence ID" value="CDF35830.1"/>
    <property type="molecule type" value="Genomic_DNA"/>
</dbReference>
<name>R7QEH4_CHOCR</name>
<accession>R7QEH4</accession>
<dbReference type="RefSeq" id="XP_005715649.1">
    <property type="nucleotide sequence ID" value="XM_005715592.1"/>
</dbReference>
<evidence type="ECO:0000313" key="2">
    <source>
        <dbReference type="Proteomes" id="UP000012073"/>
    </source>
</evidence>
<gene>
    <name evidence="1" type="ORF">CHC_T00004280001</name>
</gene>
<dbReference type="GeneID" id="17323362"/>
<reference evidence="2" key="1">
    <citation type="journal article" date="2013" name="Proc. Natl. Acad. Sci. U.S.A.">
        <title>Genome structure and metabolic features in the red seaweed Chondrus crispus shed light on evolution of the Archaeplastida.</title>
        <authorList>
            <person name="Collen J."/>
            <person name="Porcel B."/>
            <person name="Carre W."/>
            <person name="Ball S.G."/>
            <person name="Chaparro C."/>
            <person name="Tonon T."/>
            <person name="Barbeyron T."/>
            <person name="Michel G."/>
            <person name="Noel B."/>
            <person name="Valentin K."/>
            <person name="Elias M."/>
            <person name="Artiguenave F."/>
            <person name="Arun A."/>
            <person name="Aury J.M."/>
            <person name="Barbosa-Neto J.F."/>
            <person name="Bothwell J.H."/>
            <person name="Bouget F.Y."/>
            <person name="Brillet L."/>
            <person name="Cabello-Hurtado F."/>
            <person name="Capella-Gutierrez S."/>
            <person name="Charrier B."/>
            <person name="Cladiere L."/>
            <person name="Cock J.M."/>
            <person name="Coelho S.M."/>
            <person name="Colleoni C."/>
            <person name="Czjzek M."/>
            <person name="Da Silva C."/>
            <person name="Delage L."/>
            <person name="Denoeud F."/>
            <person name="Deschamps P."/>
            <person name="Dittami S.M."/>
            <person name="Gabaldon T."/>
            <person name="Gachon C.M."/>
            <person name="Groisillier A."/>
            <person name="Herve C."/>
            <person name="Jabbari K."/>
            <person name="Katinka M."/>
            <person name="Kloareg B."/>
            <person name="Kowalczyk N."/>
            <person name="Labadie K."/>
            <person name="Leblanc C."/>
            <person name="Lopez P.J."/>
            <person name="McLachlan D.H."/>
            <person name="Meslet-Cladiere L."/>
            <person name="Moustafa A."/>
            <person name="Nehr Z."/>
            <person name="Nyvall Collen P."/>
            <person name="Panaud O."/>
            <person name="Partensky F."/>
            <person name="Poulain J."/>
            <person name="Rensing S.A."/>
            <person name="Rousvoal S."/>
            <person name="Samson G."/>
            <person name="Symeonidi A."/>
            <person name="Weissenbach J."/>
            <person name="Zambounis A."/>
            <person name="Wincker P."/>
            <person name="Boyen C."/>
        </authorList>
    </citation>
    <scope>NUCLEOTIDE SEQUENCE [LARGE SCALE GENOMIC DNA]</scope>
    <source>
        <strain evidence="2">cv. Stackhouse</strain>
    </source>
</reference>
<evidence type="ECO:0000313" key="1">
    <source>
        <dbReference type="EMBL" id="CDF35830.1"/>
    </source>
</evidence>
<sequence>MRRVTDILAQCCHSAVRSIRHASSSHGRLCHSSKFERLKNGPHAQYAVYIYQTDVLYTAGFSSFEPHTTFFMHSGLRCCIRSPHRCHVCLHARDPWPLRY</sequence>
<protein>
    <submittedName>
        <fullName evidence="1">Uncharacterized protein</fullName>
    </submittedName>
</protein>
<organism evidence="1 2">
    <name type="scientific">Chondrus crispus</name>
    <name type="common">Carrageen Irish moss</name>
    <name type="synonym">Polymorpha crispa</name>
    <dbReference type="NCBI Taxonomy" id="2769"/>
    <lineage>
        <taxon>Eukaryota</taxon>
        <taxon>Rhodophyta</taxon>
        <taxon>Florideophyceae</taxon>
        <taxon>Rhodymeniophycidae</taxon>
        <taxon>Gigartinales</taxon>
        <taxon>Gigartinaceae</taxon>
        <taxon>Chondrus</taxon>
    </lineage>
</organism>
<dbReference type="AlphaFoldDB" id="R7QEH4"/>
<proteinExistence type="predicted"/>
<keyword evidence="2" id="KW-1185">Reference proteome</keyword>
<dbReference type="KEGG" id="ccp:CHC_T00004280001"/>
<dbReference type="Proteomes" id="UP000012073">
    <property type="component" value="Unassembled WGS sequence"/>
</dbReference>